<feature type="compositionally biased region" description="Pro residues" evidence="1">
    <location>
        <begin position="17"/>
        <end position="26"/>
    </location>
</feature>
<dbReference type="EMBL" id="JAUDZG010000003">
    <property type="protein sequence ID" value="KAK3306817.1"/>
    <property type="molecule type" value="Genomic_DNA"/>
</dbReference>
<keyword evidence="3" id="KW-1185">Reference proteome</keyword>
<reference evidence="2" key="1">
    <citation type="journal article" date="2023" name="Mol. Phylogenet. Evol.">
        <title>Genome-scale phylogeny and comparative genomics of the fungal order Sordariales.</title>
        <authorList>
            <person name="Hensen N."/>
            <person name="Bonometti L."/>
            <person name="Westerberg I."/>
            <person name="Brannstrom I.O."/>
            <person name="Guillou S."/>
            <person name="Cros-Aarteil S."/>
            <person name="Calhoun S."/>
            <person name="Haridas S."/>
            <person name="Kuo A."/>
            <person name="Mondo S."/>
            <person name="Pangilinan J."/>
            <person name="Riley R."/>
            <person name="LaButti K."/>
            <person name="Andreopoulos B."/>
            <person name="Lipzen A."/>
            <person name="Chen C."/>
            <person name="Yan M."/>
            <person name="Daum C."/>
            <person name="Ng V."/>
            <person name="Clum A."/>
            <person name="Steindorff A."/>
            <person name="Ohm R.A."/>
            <person name="Martin F."/>
            <person name="Silar P."/>
            <person name="Natvig D.O."/>
            <person name="Lalanne C."/>
            <person name="Gautier V."/>
            <person name="Ament-Velasquez S.L."/>
            <person name="Kruys A."/>
            <person name="Hutchinson M.I."/>
            <person name="Powell A.J."/>
            <person name="Barry K."/>
            <person name="Miller A.N."/>
            <person name="Grigoriev I.V."/>
            <person name="Debuchy R."/>
            <person name="Gladieux P."/>
            <person name="Hiltunen Thoren M."/>
            <person name="Johannesson H."/>
        </authorList>
    </citation>
    <scope>NUCLEOTIDE SEQUENCE</scope>
    <source>
        <strain evidence="2">CBS 333.67</strain>
    </source>
</reference>
<gene>
    <name evidence="2" type="ORF">B0T15DRAFT_492338</name>
</gene>
<feature type="compositionally biased region" description="Polar residues" evidence="1">
    <location>
        <begin position="62"/>
        <end position="71"/>
    </location>
</feature>
<feature type="region of interest" description="Disordered" evidence="1">
    <location>
        <begin position="14"/>
        <end position="71"/>
    </location>
</feature>
<dbReference type="AlphaFoldDB" id="A0AAJ0GVA6"/>
<dbReference type="RefSeq" id="XP_062722597.1">
    <property type="nucleotide sequence ID" value="XM_062866855.1"/>
</dbReference>
<accession>A0AAJ0GVA6</accession>
<evidence type="ECO:0000313" key="3">
    <source>
        <dbReference type="Proteomes" id="UP001273166"/>
    </source>
</evidence>
<protein>
    <submittedName>
        <fullName evidence="2">Uncharacterized protein</fullName>
    </submittedName>
</protein>
<proteinExistence type="predicted"/>
<organism evidence="2 3">
    <name type="scientific">Chaetomium strumarium</name>
    <dbReference type="NCBI Taxonomy" id="1170767"/>
    <lineage>
        <taxon>Eukaryota</taxon>
        <taxon>Fungi</taxon>
        <taxon>Dikarya</taxon>
        <taxon>Ascomycota</taxon>
        <taxon>Pezizomycotina</taxon>
        <taxon>Sordariomycetes</taxon>
        <taxon>Sordariomycetidae</taxon>
        <taxon>Sordariales</taxon>
        <taxon>Chaetomiaceae</taxon>
        <taxon>Chaetomium</taxon>
    </lineage>
</organism>
<feature type="compositionally biased region" description="Gly residues" evidence="1">
    <location>
        <begin position="29"/>
        <end position="53"/>
    </location>
</feature>
<comment type="caution">
    <text evidence="2">The sequence shown here is derived from an EMBL/GenBank/DDBJ whole genome shotgun (WGS) entry which is preliminary data.</text>
</comment>
<reference evidence="2" key="2">
    <citation type="submission" date="2023-06" db="EMBL/GenBank/DDBJ databases">
        <authorList>
            <consortium name="Lawrence Berkeley National Laboratory"/>
            <person name="Mondo S.J."/>
            <person name="Hensen N."/>
            <person name="Bonometti L."/>
            <person name="Westerberg I."/>
            <person name="Brannstrom I.O."/>
            <person name="Guillou S."/>
            <person name="Cros-Aarteil S."/>
            <person name="Calhoun S."/>
            <person name="Haridas S."/>
            <person name="Kuo A."/>
            <person name="Pangilinan J."/>
            <person name="Riley R."/>
            <person name="Labutti K."/>
            <person name="Andreopoulos B."/>
            <person name="Lipzen A."/>
            <person name="Chen C."/>
            <person name="Yanf M."/>
            <person name="Daum C."/>
            <person name="Ng V."/>
            <person name="Clum A."/>
            <person name="Steindorff A."/>
            <person name="Ohm R."/>
            <person name="Martin F."/>
            <person name="Silar P."/>
            <person name="Natvig D."/>
            <person name="Lalanne C."/>
            <person name="Gautier V."/>
            <person name="Ament-Velasquez S.L."/>
            <person name="Kruys A."/>
            <person name="Hutchinson M.I."/>
            <person name="Powell A.J."/>
            <person name="Barry K."/>
            <person name="Miller A.N."/>
            <person name="Grigoriev I.V."/>
            <person name="Debuchy R."/>
            <person name="Gladieux P."/>
            <person name="Thoren M.H."/>
            <person name="Johannesson H."/>
        </authorList>
    </citation>
    <scope>NUCLEOTIDE SEQUENCE</scope>
    <source>
        <strain evidence="2">CBS 333.67</strain>
    </source>
</reference>
<feature type="region of interest" description="Disordered" evidence="1">
    <location>
        <begin position="91"/>
        <end position="156"/>
    </location>
</feature>
<evidence type="ECO:0000256" key="1">
    <source>
        <dbReference type="SAM" id="MobiDB-lite"/>
    </source>
</evidence>
<dbReference type="Proteomes" id="UP001273166">
    <property type="component" value="Unassembled WGS sequence"/>
</dbReference>
<evidence type="ECO:0000313" key="2">
    <source>
        <dbReference type="EMBL" id="KAK3306817.1"/>
    </source>
</evidence>
<dbReference type="GeneID" id="87885684"/>
<sequence>MNIYWCFGNIPAKEPIPKPQLLPLPPGYYRGGGSGSSGSSGGGAGAGAGGSGYHPGYASGPVQPTSYGSNPFTSDAIAGLDLAYARKGIAYNAAKRRKTPVPLNRTSSSKPSTKADPPGSRNARPPNTNPASSLSDSLRRLSLKDKGHKGAGAPVQ</sequence>
<name>A0AAJ0GVA6_9PEZI</name>